<accession>A0A845SIZ8</accession>
<dbReference type="GO" id="GO:0016020">
    <property type="term" value="C:membrane"/>
    <property type="evidence" value="ECO:0007669"/>
    <property type="project" value="UniProtKB-SubCell"/>
</dbReference>
<dbReference type="EMBL" id="WUBS01000007">
    <property type="protein sequence ID" value="NDL63237.1"/>
    <property type="molecule type" value="Genomic_DNA"/>
</dbReference>
<dbReference type="PANTHER" id="PTHR43385:SF1">
    <property type="entry name" value="RIBOFLAVIN TRANSPORTER RIBJ"/>
    <property type="match status" value="1"/>
</dbReference>
<comment type="subcellular location">
    <subcellularLocation>
        <location evidence="1">Membrane</location>
        <topology evidence="1">Multi-pass membrane protein</topology>
    </subcellularLocation>
</comment>
<keyword evidence="5 6" id="KW-0472">Membrane</keyword>
<dbReference type="RefSeq" id="WP_162365966.1">
    <property type="nucleotide sequence ID" value="NZ_WUBS01000007.1"/>
</dbReference>
<keyword evidence="3 6" id="KW-0812">Transmembrane</keyword>
<feature type="transmembrane region" description="Helical" evidence="6">
    <location>
        <begin position="331"/>
        <end position="348"/>
    </location>
</feature>
<feature type="transmembrane region" description="Helical" evidence="6">
    <location>
        <begin position="81"/>
        <end position="103"/>
    </location>
</feature>
<reference evidence="7 8" key="2">
    <citation type="submission" date="2020-02" db="EMBL/GenBank/DDBJ databases">
        <title>The new genus of Enterobacteriales.</title>
        <authorList>
            <person name="Kim I.S."/>
        </authorList>
    </citation>
    <scope>NUCLEOTIDE SEQUENCE [LARGE SCALE GENOMIC DNA]</scope>
    <source>
        <strain evidence="7 8">SAP-6</strain>
    </source>
</reference>
<dbReference type="GO" id="GO:0022857">
    <property type="term" value="F:transmembrane transporter activity"/>
    <property type="evidence" value="ECO:0007669"/>
    <property type="project" value="InterPro"/>
</dbReference>
<sequence length="452" mass="48502">MTGNKNNIALDNIVLEKIADCPSREDLPPCTAAGNGFGARGWVLIVFQAVMFWLAAGAVTHGLNVMLPALSRTYGLDYNTLLALATPASWASIPAGPLCAWLCEKKGAKFNIILCLIACGICFGLLGHCGSLIGFTLLFAGVCFFGTGFAYVGGTAVMTSWFVRKAGLALGWCTVGQTFSSAFFVPALAALFIWLGVSRGFWGISLLMFIMAALVLLFVANKPEDVGLAPDNDRVTAAEVGERVRRHDSYVCPLGVWQLLRMRDVWFMGLSTGAIYIMLVGVVSQIVPRLMALGYELNTAIFYMSVSALFGTLGAYGWGWLNQRIGVKRALLAYTGWWMAAVVINLFAHQGVTLWVSLLMIGFSLPGATNLSTSLIATKFPRRLYVRALGIVHPIQSVVRCFAFSILAFGLAYLGGYTGAYLLLVAVGAVALLLIWLTDVTPVEAGTAADNS</sequence>
<dbReference type="AlphaFoldDB" id="A0A845SIZ8"/>
<evidence type="ECO:0000256" key="3">
    <source>
        <dbReference type="ARBA" id="ARBA00022692"/>
    </source>
</evidence>
<evidence type="ECO:0000313" key="7">
    <source>
        <dbReference type="EMBL" id="NDL63237.1"/>
    </source>
</evidence>
<dbReference type="Proteomes" id="UP000461443">
    <property type="component" value="Unassembled WGS sequence"/>
</dbReference>
<feature type="transmembrane region" description="Helical" evidence="6">
    <location>
        <begin position="169"/>
        <end position="195"/>
    </location>
</feature>
<dbReference type="InterPro" id="IPR011701">
    <property type="entry name" value="MFS"/>
</dbReference>
<keyword evidence="8" id="KW-1185">Reference proteome</keyword>
<feature type="transmembrane region" description="Helical" evidence="6">
    <location>
        <begin position="42"/>
        <end position="61"/>
    </location>
</feature>
<protein>
    <submittedName>
        <fullName evidence="7">MFS transporter</fullName>
    </submittedName>
</protein>
<dbReference type="SUPFAM" id="SSF103473">
    <property type="entry name" value="MFS general substrate transporter"/>
    <property type="match status" value="1"/>
</dbReference>
<evidence type="ECO:0000256" key="1">
    <source>
        <dbReference type="ARBA" id="ARBA00004141"/>
    </source>
</evidence>
<evidence type="ECO:0000256" key="6">
    <source>
        <dbReference type="SAM" id="Phobius"/>
    </source>
</evidence>
<feature type="transmembrane region" description="Helical" evidence="6">
    <location>
        <begin position="132"/>
        <end position="157"/>
    </location>
</feature>
<reference evidence="7 8" key="1">
    <citation type="submission" date="2019-12" db="EMBL/GenBank/DDBJ databases">
        <authorList>
            <person name="Lee S.D."/>
        </authorList>
    </citation>
    <scope>NUCLEOTIDE SEQUENCE [LARGE SCALE GENOMIC DNA]</scope>
    <source>
        <strain evidence="7 8">SAP-6</strain>
    </source>
</reference>
<feature type="transmembrane region" description="Helical" evidence="6">
    <location>
        <begin position="397"/>
        <end position="414"/>
    </location>
</feature>
<dbReference type="Pfam" id="PF07690">
    <property type="entry name" value="MFS_1"/>
    <property type="match status" value="1"/>
</dbReference>
<evidence type="ECO:0000313" key="8">
    <source>
        <dbReference type="Proteomes" id="UP000461443"/>
    </source>
</evidence>
<dbReference type="Gene3D" id="1.20.1250.20">
    <property type="entry name" value="MFS general substrate transporter like domains"/>
    <property type="match status" value="2"/>
</dbReference>
<dbReference type="InterPro" id="IPR036259">
    <property type="entry name" value="MFS_trans_sf"/>
</dbReference>
<name>A0A845SIZ8_9GAMM</name>
<feature type="transmembrane region" description="Helical" evidence="6">
    <location>
        <begin position="420"/>
        <end position="437"/>
    </location>
</feature>
<evidence type="ECO:0000256" key="4">
    <source>
        <dbReference type="ARBA" id="ARBA00022989"/>
    </source>
</evidence>
<feature type="transmembrane region" description="Helical" evidence="6">
    <location>
        <begin position="201"/>
        <end position="220"/>
    </location>
</feature>
<keyword evidence="4 6" id="KW-1133">Transmembrane helix</keyword>
<feature type="transmembrane region" description="Helical" evidence="6">
    <location>
        <begin position="110"/>
        <end position="126"/>
    </location>
</feature>
<dbReference type="InterPro" id="IPR052983">
    <property type="entry name" value="MFS_Riboflavin_Transporter"/>
</dbReference>
<feature type="transmembrane region" description="Helical" evidence="6">
    <location>
        <begin position="265"/>
        <end position="288"/>
    </location>
</feature>
<evidence type="ECO:0000256" key="2">
    <source>
        <dbReference type="ARBA" id="ARBA00022448"/>
    </source>
</evidence>
<proteinExistence type="predicted"/>
<feature type="transmembrane region" description="Helical" evidence="6">
    <location>
        <begin position="354"/>
        <end position="377"/>
    </location>
</feature>
<evidence type="ECO:0000256" key="5">
    <source>
        <dbReference type="ARBA" id="ARBA00023136"/>
    </source>
</evidence>
<comment type="caution">
    <text evidence="7">The sequence shown here is derived from an EMBL/GenBank/DDBJ whole genome shotgun (WGS) entry which is preliminary data.</text>
</comment>
<feature type="transmembrane region" description="Helical" evidence="6">
    <location>
        <begin position="300"/>
        <end position="319"/>
    </location>
</feature>
<keyword evidence="2" id="KW-0813">Transport</keyword>
<gene>
    <name evidence="7" type="ORF">GRH90_10820</name>
</gene>
<organism evidence="7 8">
    <name type="scientific">Acerihabitans arboris</name>
    <dbReference type="NCBI Taxonomy" id="2691583"/>
    <lineage>
        <taxon>Bacteria</taxon>
        <taxon>Pseudomonadati</taxon>
        <taxon>Pseudomonadota</taxon>
        <taxon>Gammaproteobacteria</taxon>
        <taxon>Enterobacterales</taxon>
        <taxon>Pectobacteriaceae</taxon>
        <taxon>Acerihabitans</taxon>
    </lineage>
</organism>
<dbReference type="PANTHER" id="PTHR43385">
    <property type="entry name" value="RIBOFLAVIN TRANSPORTER RIBJ"/>
    <property type="match status" value="1"/>
</dbReference>